<dbReference type="Proteomes" id="UP000053989">
    <property type="component" value="Unassembled WGS sequence"/>
</dbReference>
<dbReference type="AlphaFoldDB" id="A0A0C2YUW2"/>
<protein>
    <submittedName>
        <fullName evidence="2">Uncharacterized protein</fullName>
    </submittedName>
</protein>
<keyword evidence="3" id="KW-1185">Reference proteome</keyword>
<dbReference type="OrthoDB" id="3199698at2759"/>
<evidence type="ECO:0000313" key="2">
    <source>
        <dbReference type="EMBL" id="KIM53438.1"/>
    </source>
</evidence>
<sequence length="248" mass="28099">MLMPDLLHQIIKGVFKDHLVTWVSKYLKITYGEAEANRILDDIDRSNAHEDDGSDGGDTNEEKTQAQDNQHVLNHVCLAKTAACKYPSNLDALAHHPDVYQPMLPLLTHRFLHSQLQNSAGPINNDVALLDLLHSPISVFHSAISSFYAPSDLSGLSGMHSKKRIQKYWEWEDSTSVESSSFAFIYDDVKYPCALIQWFTTISDGPDEDTGMWIIQPDFDTNGERELEVIHVDCILHGAHIRKMKKKR</sequence>
<dbReference type="Pfam" id="PF18759">
    <property type="entry name" value="Plavaka"/>
    <property type="match status" value="1"/>
</dbReference>
<dbReference type="STRING" id="1036808.A0A0C2YUW2"/>
<feature type="compositionally biased region" description="Basic and acidic residues" evidence="1">
    <location>
        <begin position="42"/>
        <end position="51"/>
    </location>
</feature>
<name>A0A0C2YUW2_9AGAM</name>
<dbReference type="InParanoid" id="A0A0C2YUW2"/>
<evidence type="ECO:0000313" key="3">
    <source>
        <dbReference type="Proteomes" id="UP000053989"/>
    </source>
</evidence>
<organism evidence="2 3">
    <name type="scientific">Scleroderma citrinum Foug A</name>
    <dbReference type="NCBI Taxonomy" id="1036808"/>
    <lineage>
        <taxon>Eukaryota</taxon>
        <taxon>Fungi</taxon>
        <taxon>Dikarya</taxon>
        <taxon>Basidiomycota</taxon>
        <taxon>Agaricomycotina</taxon>
        <taxon>Agaricomycetes</taxon>
        <taxon>Agaricomycetidae</taxon>
        <taxon>Boletales</taxon>
        <taxon>Sclerodermatineae</taxon>
        <taxon>Sclerodermataceae</taxon>
        <taxon>Scleroderma</taxon>
    </lineage>
</organism>
<dbReference type="EMBL" id="KN822180">
    <property type="protein sequence ID" value="KIM53438.1"/>
    <property type="molecule type" value="Genomic_DNA"/>
</dbReference>
<dbReference type="HOGENOM" id="CLU_1120676_0_0_1"/>
<reference evidence="2 3" key="1">
    <citation type="submission" date="2014-04" db="EMBL/GenBank/DDBJ databases">
        <authorList>
            <consortium name="DOE Joint Genome Institute"/>
            <person name="Kuo A."/>
            <person name="Kohler A."/>
            <person name="Nagy L.G."/>
            <person name="Floudas D."/>
            <person name="Copeland A."/>
            <person name="Barry K.W."/>
            <person name="Cichocki N."/>
            <person name="Veneault-Fourrey C."/>
            <person name="LaButti K."/>
            <person name="Lindquist E.A."/>
            <person name="Lipzen A."/>
            <person name="Lundell T."/>
            <person name="Morin E."/>
            <person name="Murat C."/>
            <person name="Sun H."/>
            <person name="Tunlid A."/>
            <person name="Henrissat B."/>
            <person name="Grigoriev I.V."/>
            <person name="Hibbett D.S."/>
            <person name="Martin F."/>
            <person name="Nordberg H.P."/>
            <person name="Cantor M.N."/>
            <person name="Hua S.X."/>
        </authorList>
    </citation>
    <scope>NUCLEOTIDE SEQUENCE [LARGE SCALE GENOMIC DNA]</scope>
    <source>
        <strain evidence="2 3">Foug A</strain>
    </source>
</reference>
<evidence type="ECO:0000256" key="1">
    <source>
        <dbReference type="SAM" id="MobiDB-lite"/>
    </source>
</evidence>
<feature type="region of interest" description="Disordered" evidence="1">
    <location>
        <begin position="42"/>
        <end position="66"/>
    </location>
</feature>
<dbReference type="InterPro" id="IPR041078">
    <property type="entry name" value="Plavaka"/>
</dbReference>
<reference evidence="3" key="2">
    <citation type="submission" date="2015-01" db="EMBL/GenBank/DDBJ databases">
        <title>Evolutionary Origins and Diversification of the Mycorrhizal Mutualists.</title>
        <authorList>
            <consortium name="DOE Joint Genome Institute"/>
            <consortium name="Mycorrhizal Genomics Consortium"/>
            <person name="Kohler A."/>
            <person name="Kuo A."/>
            <person name="Nagy L.G."/>
            <person name="Floudas D."/>
            <person name="Copeland A."/>
            <person name="Barry K.W."/>
            <person name="Cichocki N."/>
            <person name="Veneault-Fourrey C."/>
            <person name="LaButti K."/>
            <person name="Lindquist E.A."/>
            <person name="Lipzen A."/>
            <person name="Lundell T."/>
            <person name="Morin E."/>
            <person name="Murat C."/>
            <person name="Riley R."/>
            <person name="Ohm R."/>
            <person name="Sun H."/>
            <person name="Tunlid A."/>
            <person name="Henrissat B."/>
            <person name="Grigoriev I.V."/>
            <person name="Hibbett D.S."/>
            <person name="Martin F."/>
        </authorList>
    </citation>
    <scope>NUCLEOTIDE SEQUENCE [LARGE SCALE GENOMIC DNA]</scope>
    <source>
        <strain evidence="3">Foug A</strain>
    </source>
</reference>
<accession>A0A0C2YUW2</accession>
<gene>
    <name evidence="2" type="ORF">SCLCIDRAFT_31862</name>
</gene>
<proteinExistence type="predicted"/>